<feature type="compositionally biased region" description="Low complexity" evidence="1">
    <location>
        <begin position="126"/>
        <end position="137"/>
    </location>
</feature>
<sequence>MLFIAAGTETRRATCKKSKRTKLFVDEVSDRTEQYVDEADSGRNVRRDKIIKWIKLFVDEMSSGPYVIGRNILDVLSVDRFTQSGVLLHASKSNGMTLLHLNTLKCHRPGPRSNPQPPAQKTNAIPTTLPRQTPRPTVHTSFQIPHHEQITTALESQPEVLQVPKTATFMPNTLEVCPVTRIQIPSTHSEVKVEGKPRKNLNQVTCPDQESNQDHLVSGSDALTVTPQVCRITENALYIAHRPEDASGLAKSKNAALRFLYYLLIEYTK</sequence>
<dbReference type="Proteomes" id="UP001148838">
    <property type="component" value="Unassembled WGS sequence"/>
</dbReference>
<gene>
    <name evidence="2" type="ORF">ANN_21435</name>
</gene>
<organism evidence="2 3">
    <name type="scientific">Periplaneta americana</name>
    <name type="common">American cockroach</name>
    <name type="synonym">Blatta americana</name>
    <dbReference type="NCBI Taxonomy" id="6978"/>
    <lineage>
        <taxon>Eukaryota</taxon>
        <taxon>Metazoa</taxon>
        <taxon>Ecdysozoa</taxon>
        <taxon>Arthropoda</taxon>
        <taxon>Hexapoda</taxon>
        <taxon>Insecta</taxon>
        <taxon>Pterygota</taxon>
        <taxon>Neoptera</taxon>
        <taxon>Polyneoptera</taxon>
        <taxon>Dictyoptera</taxon>
        <taxon>Blattodea</taxon>
        <taxon>Blattoidea</taxon>
        <taxon>Blattidae</taxon>
        <taxon>Blattinae</taxon>
        <taxon>Periplaneta</taxon>
    </lineage>
</organism>
<evidence type="ECO:0000313" key="2">
    <source>
        <dbReference type="EMBL" id="KAJ4432796.1"/>
    </source>
</evidence>
<feature type="region of interest" description="Disordered" evidence="1">
    <location>
        <begin position="108"/>
        <end position="139"/>
    </location>
</feature>
<dbReference type="EMBL" id="JAJSOF020000029">
    <property type="protein sequence ID" value="KAJ4432796.1"/>
    <property type="molecule type" value="Genomic_DNA"/>
</dbReference>
<proteinExistence type="predicted"/>
<evidence type="ECO:0000256" key="1">
    <source>
        <dbReference type="SAM" id="MobiDB-lite"/>
    </source>
</evidence>
<name>A0ABQ8SG64_PERAM</name>
<comment type="caution">
    <text evidence="2">The sequence shown here is derived from an EMBL/GenBank/DDBJ whole genome shotgun (WGS) entry which is preliminary data.</text>
</comment>
<evidence type="ECO:0000313" key="3">
    <source>
        <dbReference type="Proteomes" id="UP001148838"/>
    </source>
</evidence>
<keyword evidence="3" id="KW-1185">Reference proteome</keyword>
<protein>
    <submittedName>
        <fullName evidence="2">Uncharacterized protein</fullName>
    </submittedName>
</protein>
<reference evidence="2 3" key="1">
    <citation type="journal article" date="2022" name="Allergy">
        <title>Genome assembly and annotation of Periplaneta americana reveal a comprehensive cockroach allergen profile.</title>
        <authorList>
            <person name="Wang L."/>
            <person name="Xiong Q."/>
            <person name="Saelim N."/>
            <person name="Wang L."/>
            <person name="Nong W."/>
            <person name="Wan A.T."/>
            <person name="Shi M."/>
            <person name="Liu X."/>
            <person name="Cao Q."/>
            <person name="Hui J.H.L."/>
            <person name="Sookrung N."/>
            <person name="Leung T.F."/>
            <person name="Tungtrongchitr A."/>
            <person name="Tsui S.K.W."/>
        </authorList>
    </citation>
    <scope>NUCLEOTIDE SEQUENCE [LARGE SCALE GENOMIC DNA]</scope>
    <source>
        <strain evidence="2">PWHHKU_190912</strain>
    </source>
</reference>
<accession>A0ABQ8SG64</accession>